<comment type="caution">
    <text evidence="3">The sequence shown here is derived from an EMBL/GenBank/DDBJ whole genome shotgun (WGS) entry which is preliminary data.</text>
</comment>
<feature type="domain" description="Rhodanese" evidence="2">
    <location>
        <begin position="53"/>
        <end position="143"/>
    </location>
</feature>
<protein>
    <submittedName>
        <fullName evidence="3">Thiosulfate sulfurtransferase GlpE</fullName>
        <ecNumber evidence="3">2.8.1.1</ecNumber>
    </submittedName>
</protein>
<organism evidence="3 4">
    <name type="scientific">Meiothermus granaticius NBRC 107808</name>
    <dbReference type="NCBI Taxonomy" id="1227551"/>
    <lineage>
        <taxon>Bacteria</taxon>
        <taxon>Thermotogati</taxon>
        <taxon>Deinococcota</taxon>
        <taxon>Deinococci</taxon>
        <taxon>Thermales</taxon>
        <taxon>Thermaceae</taxon>
        <taxon>Meiothermus</taxon>
    </lineage>
</organism>
<gene>
    <name evidence="3" type="primary">glpE_2</name>
    <name evidence="3" type="ORF">Mgrana_02567</name>
</gene>
<dbReference type="EMBL" id="QWLB01000040">
    <property type="protein sequence ID" value="RIH91502.1"/>
    <property type="molecule type" value="Genomic_DNA"/>
</dbReference>
<evidence type="ECO:0000313" key="4">
    <source>
        <dbReference type="Proteomes" id="UP000266178"/>
    </source>
</evidence>
<dbReference type="Proteomes" id="UP000266178">
    <property type="component" value="Unassembled WGS sequence"/>
</dbReference>
<dbReference type="CDD" id="cd00158">
    <property type="entry name" value="RHOD"/>
    <property type="match status" value="1"/>
</dbReference>
<feature type="signal peptide" evidence="1">
    <location>
        <begin position="1"/>
        <end position="21"/>
    </location>
</feature>
<keyword evidence="4" id="KW-1185">Reference proteome</keyword>
<dbReference type="InterPro" id="IPR050229">
    <property type="entry name" value="GlpE_sulfurtransferase"/>
</dbReference>
<dbReference type="InterPro" id="IPR001763">
    <property type="entry name" value="Rhodanese-like_dom"/>
</dbReference>
<dbReference type="GO" id="GO:0004792">
    <property type="term" value="F:thiosulfate-cyanide sulfurtransferase activity"/>
    <property type="evidence" value="ECO:0007669"/>
    <property type="project" value="UniProtKB-EC"/>
</dbReference>
<dbReference type="EC" id="2.8.1.1" evidence="3"/>
<keyword evidence="1" id="KW-0732">Signal</keyword>
<accession>A0A399F9B2</accession>
<dbReference type="AlphaFoldDB" id="A0A399F9B2"/>
<sequence>MLSRRRLLALLPLLPWARAQAAAGDWTTAFGRFIQKVPPASYLVYPTEARDLLLFDPFILDVRTREERQRGYIPHSVHIYAGEVPDRLAELPTDRSALILVYCGSGSVSAVIAAYLQALGYINAKNIAHGFKGWMDAGLPVEGDRPSTTPTKP</sequence>
<dbReference type="SUPFAM" id="SSF52821">
    <property type="entry name" value="Rhodanese/Cell cycle control phosphatase"/>
    <property type="match status" value="1"/>
</dbReference>
<dbReference type="PANTHER" id="PTHR43031">
    <property type="entry name" value="FAD-DEPENDENT OXIDOREDUCTASE"/>
    <property type="match status" value="1"/>
</dbReference>
<dbReference type="PANTHER" id="PTHR43031:SF16">
    <property type="entry name" value="OXIDOREDUCTASE"/>
    <property type="match status" value="1"/>
</dbReference>
<evidence type="ECO:0000259" key="2">
    <source>
        <dbReference type="PROSITE" id="PS50206"/>
    </source>
</evidence>
<evidence type="ECO:0000256" key="1">
    <source>
        <dbReference type="SAM" id="SignalP"/>
    </source>
</evidence>
<dbReference type="Gene3D" id="3.40.250.10">
    <property type="entry name" value="Rhodanese-like domain"/>
    <property type="match status" value="1"/>
</dbReference>
<dbReference type="SMART" id="SM00450">
    <property type="entry name" value="RHOD"/>
    <property type="match status" value="1"/>
</dbReference>
<evidence type="ECO:0000313" key="3">
    <source>
        <dbReference type="EMBL" id="RIH91502.1"/>
    </source>
</evidence>
<dbReference type="Pfam" id="PF00581">
    <property type="entry name" value="Rhodanese"/>
    <property type="match status" value="1"/>
</dbReference>
<proteinExistence type="predicted"/>
<keyword evidence="3" id="KW-0808">Transferase</keyword>
<reference evidence="3 4" key="1">
    <citation type="submission" date="2018-08" db="EMBL/GenBank/DDBJ databases">
        <title>Meiothermus granaticius genome AF-68 sequencing project.</title>
        <authorList>
            <person name="Da Costa M.S."/>
            <person name="Albuquerque L."/>
            <person name="Raposo P."/>
            <person name="Froufe H.J.C."/>
            <person name="Barroso C.S."/>
            <person name="Egas C."/>
        </authorList>
    </citation>
    <scope>NUCLEOTIDE SEQUENCE [LARGE SCALE GENOMIC DNA]</scope>
    <source>
        <strain evidence="3 4">AF-68</strain>
    </source>
</reference>
<dbReference type="InterPro" id="IPR036873">
    <property type="entry name" value="Rhodanese-like_dom_sf"/>
</dbReference>
<feature type="chain" id="PRO_5030071870" evidence="1">
    <location>
        <begin position="22"/>
        <end position="153"/>
    </location>
</feature>
<dbReference type="PROSITE" id="PS50206">
    <property type="entry name" value="RHODANESE_3"/>
    <property type="match status" value="1"/>
</dbReference>
<name>A0A399F9B2_9DEIN</name>